<dbReference type="EMBL" id="JBHRZO010000002">
    <property type="protein sequence ID" value="MFC3847074.1"/>
    <property type="molecule type" value="Genomic_DNA"/>
</dbReference>
<comment type="caution">
    <text evidence="2">The sequence shown here is derived from an EMBL/GenBank/DDBJ whole genome shotgun (WGS) entry which is preliminary data.</text>
</comment>
<feature type="region of interest" description="Disordered" evidence="1">
    <location>
        <begin position="34"/>
        <end position="57"/>
    </location>
</feature>
<proteinExistence type="predicted"/>
<evidence type="ECO:0000256" key="1">
    <source>
        <dbReference type="SAM" id="MobiDB-lite"/>
    </source>
</evidence>
<evidence type="ECO:0000313" key="3">
    <source>
        <dbReference type="Proteomes" id="UP001595783"/>
    </source>
</evidence>
<evidence type="ECO:0000313" key="2">
    <source>
        <dbReference type="EMBL" id="MFC3847074.1"/>
    </source>
</evidence>
<name>A0ABV7ZFM4_9HELI</name>
<protein>
    <submittedName>
        <fullName evidence="2">Uncharacterized protein</fullName>
    </submittedName>
</protein>
<dbReference type="Proteomes" id="UP001595783">
    <property type="component" value="Unassembled WGS sequence"/>
</dbReference>
<accession>A0ABV7ZFM4</accession>
<organism evidence="2 3">
    <name type="scientific">Helicobacter baculiformis</name>
    <dbReference type="NCBI Taxonomy" id="427351"/>
    <lineage>
        <taxon>Bacteria</taxon>
        <taxon>Pseudomonadati</taxon>
        <taxon>Campylobacterota</taxon>
        <taxon>Epsilonproteobacteria</taxon>
        <taxon>Campylobacterales</taxon>
        <taxon>Helicobacteraceae</taxon>
        <taxon>Helicobacter</taxon>
    </lineage>
</organism>
<reference evidence="3" key="1">
    <citation type="journal article" date="2019" name="Int. J. Syst. Evol. Microbiol.">
        <title>The Global Catalogue of Microorganisms (GCM) 10K type strain sequencing project: providing services to taxonomists for standard genome sequencing and annotation.</title>
        <authorList>
            <consortium name="The Broad Institute Genomics Platform"/>
            <consortium name="The Broad Institute Genome Sequencing Center for Infectious Disease"/>
            <person name="Wu L."/>
            <person name="Ma J."/>
        </authorList>
    </citation>
    <scope>NUCLEOTIDE SEQUENCE [LARGE SCALE GENOMIC DNA]</scope>
    <source>
        <strain evidence="3">CCUG 53816</strain>
    </source>
</reference>
<keyword evidence="3" id="KW-1185">Reference proteome</keyword>
<sequence length="88" mass="9164">MGVTGGVSAVVDRESISAGVKSGVHTIKNALGGGYNQNSNSESASHNVGGGSAKGGENTARNVYLLVLYKDGKWIRKRCGLSQERQDL</sequence>
<gene>
    <name evidence="2" type="ORF">ACFOPX_00795</name>
</gene>
<feature type="compositionally biased region" description="Polar residues" evidence="1">
    <location>
        <begin position="36"/>
        <end position="46"/>
    </location>
</feature>